<dbReference type="EMBL" id="MN739094">
    <property type="protein sequence ID" value="QHS88162.1"/>
    <property type="molecule type" value="Genomic_DNA"/>
</dbReference>
<dbReference type="AlphaFoldDB" id="A0A6C0B7Z3"/>
<organism evidence="2">
    <name type="scientific">viral metagenome</name>
    <dbReference type="NCBI Taxonomy" id="1070528"/>
    <lineage>
        <taxon>unclassified sequences</taxon>
        <taxon>metagenomes</taxon>
        <taxon>organismal metagenomes</taxon>
    </lineage>
</organism>
<protein>
    <submittedName>
        <fullName evidence="2">Uncharacterized protein</fullName>
    </submittedName>
</protein>
<accession>A0A6C0B7Z3</accession>
<evidence type="ECO:0000313" key="2">
    <source>
        <dbReference type="EMBL" id="QHS88162.1"/>
    </source>
</evidence>
<proteinExistence type="predicted"/>
<sequence>MNKKIHENDLEKEKQVFEVTLPKYNIEKMQMCVGNAYDSKPNMNKYNIYNVDKNTKKVTECVGYYELEKGTEVLDKDGDFNVVAIGENAIELYPEFVSGYSSKPKKSKESKITKETQPKKLPNTVSLSPKYVVDDQKYMQDYFENKYDLPDEQIIPTFLKYVKKPQVWANEVAISLTGMFSNVYIIIANEDLEYDETQGNKPSTSSTKLIDYNMTILPRNEELDYDKDRKYVIVSYKSQTHYRLVESNGKVYFLETELPRQIIERFCSKHHPSEQMPDGVDEFPVKVIETASSGDCFFDSIYRATHSVDANASPNTYLKDVHKYREEIADGVESKPMTQQIIMQAYRVNAVQDVDTARNKFYNDKFGRKATPEDDAVFKYAYSSIFGANKHSEDDFSFAEKETILMTYLTLLYDFFPDVSQENQDEFKGVYNGLYGVGKTMDIKDSLDKQRTVLAKSFGPDKPKEKEETKVDELKTTTKIVKKPKAPPPVVPVVDPVVVPVVDPVVDPVVVPVAPEPKSTIDVSSIADPTTKTIVTVYLSSESQEAKKAKLGGYSVKELESAWKVVNESNPDLFRATPVPKNKLSFVDCLSGDVSEKCVKEQKQSKKAKDKKGGKYTRKNI</sequence>
<evidence type="ECO:0000256" key="1">
    <source>
        <dbReference type="SAM" id="MobiDB-lite"/>
    </source>
</evidence>
<name>A0A6C0B7Z3_9ZZZZ</name>
<feature type="region of interest" description="Disordered" evidence="1">
    <location>
        <begin position="600"/>
        <end position="621"/>
    </location>
</feature>
<reference evidence="2" key="1">
    <citation type="journal article" date="2020" name="Nature">
        <title>Giant virus diversity and host interactions through global metagenomics.</title>
        <authorList>
            <person name="Schulz F."/>
            <person name="Roux S."/>
            <person name="Paez-Espino D."/>
            <person name="Jungbluth S."/>
            <person name="Walsh D.A."/>
            <person name="Denef V.J."/>
            <person name="McMahon K.D."/>
            <person name="Konstantinidis K.T."/>
            <person name="Eloe-Fadrosh E.A."/>
            <person name="Kyrpides N.C."/>
            <person name="Woyke T."/>
        </authorList>
    </citation>
    <scope>NUCLEOTIDE SEQUENCE</scope>
    <source>
        <strain evidence="2">GVMAG-M-3300010158-55</strain>
    </source>
</reference>
<feature type="compositionally biased region" description="Basic residues" evidence="1">
    <location>
        <begin position="605"/>
        <end position="621"/>
    </location>
</feature>